<evidence type="ECO:0000256" key="1">
    <source>
        <dbReference type="ARBA" id="ARBA00004442"/>
    </source>
</evidence>
<dbReference type="AlphaFoldDB" id="A0A1E2VEJ0"/>
<keyword evidence="5" id="KW-0998">Cell outer membrane</keyword>
<evidence type="ECO:0000256" key="7">
    <source>
        <dbReference type="SAM" id="MobiDB-lite"/>
    </source>
</evidence>
<dbReference type="GO" id="GO:1990281">
    <property type="term" value="C:efflux pump complex"/>
    <property type="evidence" value="ECO:0007669"/>
    <property type="project" value="TreeGrafter"/>
</dbReference>
<dbReference type="PANTHER" id="PTHR30026:SF20">
    <property type="entry name" value="OUTER MEMBRANE PROTEIN TOLC"/>
    <property type="match status" value="1"/>
</dbReference>
<feature type="region of interest" description="Disordered" evidence="7">
    <location>
        <begin position="95"/>
        <end position="116"/>
    </location>
</feature>
<comment type="caution">
    <text evidence="8">The sequence shown here is derived from an EMBL/GenBank/DDBJ whole genome shotgun (WGS) entry which is preliminary data.</text>
</comment>
<evidence type="ECO:0000313" key="8">
    <source>
        <dbReference type="EMBL" id="ODC05085.1"/>
    </source>
</evidence>
<dbReference type="GO" id="GO:0015288">
    <property type="term" value="F:porin activity"/>
    <property type="evidence" value="ECO:0007669"/>
    <property type="project" value="TreeGrafter"/>
</dbReference>
<proteinExistence type="predicted"/>
<keyword evidence="9" id="KW-1185">Reference proteome</keyword>
<dbReference type="EMBL" id="MDTQ01000001">
    <property type="protein sequence ID" value="ODC05085.1"/>
    <property type="molecule type" value="Genomic_DNA"/>
</dbReference>
<sequence length="531" mass="59348">MLSLSACGVSPERITLDEQVLQANADHQAMFAKQAPIEGAISLDEAMARAIKYNLNQRLALMEQALASNQLDVANLSMLPKLAASAGWNHRSNVSASSSESIRTGTESLEPSTSQERNIRTADLQLSWNILDFGLSYFSAKAQANRALGFEEKRRYIVADIMQKVRQAYWNAATAQRLQPQVKSALEEAQKALAQARQTEEQRLLTPLASLQYQKELLTMVRQLETLDAELATAKSRLAALMNLAPGTPYRLQVASAQQWQVPDLNFRLTQLEQLAMIKRPEIREEAYKARNAVLETRSALLKLLPGATLFSGLNYNSNDYLVNNDWADAGVKVSWNLLNVFSFPSIKRTGEAREQVAHLRRQALRMTVLTQVNVAWRQFQSASHLFERSQELQQVQSRILKQTDNALQSQAQSLLERVRANTETVLATRQRDRSYADLRTAYGAIYQAAGLDAVPLYVRDDKISTLTNAIRQERQVLAKGDLSEIGIMLAGAHVMMPDRTTQPQTVNLDLWQNLGSLQSVPLTSLDQASQ</sequence>
<dbReference type="GO" id="GO:0009279">
    <property type="term" value="C:cell outer membrane"/>
    <property type="evidence" value="ECO:0007669"/>
    <property type="project" value="UniProtKB-SubCell"/>
</dbReference>
<organism evidence="8 9">
    <name type="scientific">Terasakiispira papahanaumokuakeensis</name>
    <dbReference type="NCBI Taxonomy" id="197479"/>
    <lineage>
        <taxon>Bacteria</taxon>
        <taxon>Pseudomonadati</taxon>
        <taxon>Pseudomonadota</taxon>
        <taxon>Gammaproteobacteria</taxon>
        <taxon>Oceanospirillales</taxon>
        <taxon>Terasakiispira</taxon>
    </lineage>
</organism>
<gene>
    <name evidence="8" type="ORF">BFW38_00585</name>
</gene>
<keyword evidence="4" id="KW-0472">Membrane</keyword>
<evidence type="ECO:0000256" key="3">
    <source>
        <dbReference type="ARBA" id="ARBA00022692"/>
    </source>
</evidence>
<dbReference type="Gene3D" id="1.20.1600.10">
    <property type="entry name" value="Outer membrane efflux proteins (OEP)"/>
    <property type="match status" value="1"/>
</dbReference>
<evidence type="ECO:0000256" key="4">
    <source>
        <dbReference type="ARBA" id="ARBA00023136"/>
    </source>
</evidence>
<keyword evidence="2" id="KW-1134">Transmembrane beta strand</keyword>
<dbReference type="STRING" id="197479.BFW38_00585"/>
<accession>A0A1E2VEJ0</accession>
<evidence type="ECO:0000256" key="2">
    <source>
        <dbReference type="ARBA" id="ARBA00022452"/>
    </source>
</evidence>
<dbReference type="Proteomes" id="UP000094291">
    <property type="component" value="Unassembled WGS sequence"/>
</dbReference>
<evidence type="ECO:0000313" key="9">
    <source>
        <dbReference type="Proteomes" id="UP000094291"/>
    </source>
</evidence>
<keyword evidence="3" id="KW-0812">Transmembrane</keyword>
<reference evidence="8 9" key="1">
    <citation type="submission" date="2016-08" db="EMBL/GenBank/DDBJ databases">
        <authorList>
            <person name="Seilhamer J.J."/>
        </authorList>
    </citation>
    <scope>NUCLEOTIDE SEQUENCE [LARGE SCALE GENOMIC DNA]</scope>
    <source>
        <strain evidence="8 9">PH27A</strain>
    </source>
</reference>
<keyword evidence="6" id="KW-0175">Coiled coil</keyword>
<comment type="subcellular location">
    <subcellularLocation>
        <location evidence="1">Cell outer membrane</location>
    </subcellularLocation>
</comment>
<dbReference type="InterPro" id="IPR051906">
    <property type="entry name" value="TolC-like"/>
</dbReference>
<evidence type="ECO:0000256" key="5">
    <source>
        <dbReference type="ARBA" id="ARBA00023237"/>
    </source>
</evidence>
<dbReference type="PANTHER" id="PTHR30026">
    <property type="entry name" value="OUTER MEMBRANE PROTEIN TOLC"/>
    <property type="match status" value="1"/>
</dbReference>
<evidence type="ECO:0000256" key="6">
    <source>
        <dbReference type="SAM" id="Coils"/>
    </source>
</evidence>
<protein>
    <submittedName>
        <fullName evidence="8">Transporter</fullName>
    </submittedName>
</protein>
<name>A0A1E2VEJ0_9GAMM</name>
<dbReference type="SUPFAM" id="SSF56954">
    <property type="entry name" value="Outer membrane efflux proteins (OEP)"/>
    <property type="match status" value="1"/>
</dbReference>
<dbReference type="GO" id="GO:0015562">
    <property type="term" value="F:efflux transmembrane transporter activity"/>
    <property type="evidence" value="ECO:0007669"/>
    <property type="project" value="InterPro"/>
</dbReference>
<feature type="coiled-coil region" evidence="6">
    <location>
        <begin position="182"/>
        <end position="244"/>
    </location>
</feature>